<evidence type="ECO:0000259" key="1">
    <source>
        <dbReference type="Pfam" id="PF13472"/>
    </source>
</evidence>
<protein>
    <submittedName>
        <fullName evidence="2">Lipolytic enzyme</fullName>
    </submittedName>
</protein>
<gene>
    <name evidence="2" type="ORF">JCM16418_661</name>
</gene>
<dbReference type="InterPro" id="IPR036514">
    <property type="entry name" value="SGNH_hydro_sf"/>
</dbReference>
<dbReference type="EMBL" id="BAVZ01000001">
    <property type="protein sequence ID" value="GAF06689.1"/>
    <property type="molecule type" value="Genomic_DNA"/>
</dbReference>
<dbReference type="SUPFAM" id="SSF52266">
    <property type="entry name" value="SGNH hydrolase"/>
    <property type="match status" value="1"/>
</dbReference>
<dbReference type="Gene3D" id="3.40.50.1110">
    <property type="entry name" value="SGNH hydrolase"/>
    <property type="match status" value="1"/>
</dbReference>
<reference evidence="2 3" key="1">
    <citation type="journal article" date="2014" name="Genome Announc.">
        <title>Draft Genome Sequence of Paenibacillus pini JCM 16418T, Isolated from the Rhizosphere of Pine Tree.</title>
        <authorList>
            <person name="Yuki M."/>
            <person name="Oshima K."/>
            <person name="Suda W."/>
            <person name="Oshida Y."/>
            <person name="Kitamura K."/>
            <person name="Iida Y."/>
            <person name="Hattori M."/>
            <person name="Ohkuma M."/>
        </authorList>
    </citation>
    <scope>NUCLEOTIDE SEQUENCE [LARGE SCALE GENOMIC DNA]</scope>
    <source>
        <strain evidence="2 3">JCM 16418</strain>
    </source>
</reference>
<dbReference type="InterPro" id="IPR013830">
    <property type="entry name" value="SGNH_hydro"/>
</dbReference>
<dbReference type="eggNOG" id="COG2755">
    <property type="taxonomic scope" value="Bacteria"/>
</dbReference>
<proteinExistence type="predicted"/>
<dbReference type="AlphaFoldDB" id="W7YWH9"/>
<comment type="caution">
    <text evidence="2">The sequence shown here is derived from an EMBL/GenBank/DDBJ whole genome shotgun (WGS) entry which is preliminary data.</text>
</comment>
<dbReference type="RefSeq" id="WP_036645919.1">
    <property type="nucleotide sequence ID" value="NZ_BAVZ01000001.1"/>
</dbReference>
<dbReference type="Pfam" id="PF13472">
    <property type="entry name" value="Lipase_GDSL_2"/>
    <property type="match status" value="1"/>
</dbReference>
<organism evidence="2 3">
    <name type="scientific">Paenibacillus pini JCM 16418</name>
    <dbReference type="NCBI Taxonomy" id="1236976"/>
    <lineage>
        <taxon>Bacteria</taxon>
        <taxon>Bacillati</taxon>
        <taxon>Bacillota</taxon>
        <taxon>Bacilli</taxon>
        <taxon>Bacillales</taxon>
        <taxon>Paenibacillaceae</taxon>
        <taxon>Paenibacillus</taxon>
    </lineage>
</organism>
<evidence type="ECO:0000313" key="3">
    <source>
        <dbReference type="Proteomes" id="UP000019364"/>
    </source>
</evidence>
<accession>W7YWH9</accession>
<dbReference type="OrthoDB" id="26855at2"/>
<evidence type="ECO:0000313" key="2">
    <source>
        <dbReference type="EMBL" id="GAF06689.1"/>
    </source>
</evidence>
<name>W7YWH9_9BACL</name>
<dbReference type="Proteomes" id="UP000019364">
    <property type="component" value="Unassembled WGS sequence"/>
</dbReference>
<sequence>MVYPYTAIGDSLTVGFGAMPGNGFAPVYRGMVERHVKSFVAYENLGINGLTSSRLYEHVSSNPMVRQSLQQAQIITISIGGNDLIRAARTAPGTNLYPHFNKALSECKNNFAGIMKNIYQLKARTNQPYIIRAIGLYNPYPQVEEATYWVQQYNQYLDGFYSNNFATAQIFSAFAGRERALLSIDHIHPNGKGYRVIADQLNRLGYRPLS</sequence>
<feature type="domain" description="SGNH hydrolase-type esterase" evidence="1">
    <location>
        <begin position="7"/>
        <end position="196"/>
    </location>
</feature>
<dbReference type="STRING" id="1236976.JCM16418_661"/>
<keyword evidence="3" id="KW-1185">Reference proteome</keyword>